<reference evidence="1 2" key="1">
    <citation type="submission" date="2020-06" db="EMBL/GenBank/DDBJ databases">
        <title>Global-level population genomics: horizontal gene transfer, symbiosis and evolution in Rhizobia.</title>
        <authorList>
            <person name="Gai Y."/>
        </authorList>
    </citation>
    <scope>NUCLEOTIDE SEQUENCE [LARGE SCALE GENOMIC DNA]</scope>
    <source>
        <strain evidence="1 2">PLR6_1b</strain>
    </source>
</reference>
<evidence type="ECO:0000313" key="2">
    <source>
        <dbReference type="Proteomes" id="UP000720124"/>
    </source>
</evidence>
<evidence type="ECO:0000313" key="1">
    <source>
        <dbReference type="EMBL" id="MBY3590264.1"/>
    </source>
</evidence>
<keyword evidence="2" id="KW-1185">Reference proteome</keyword>
<dbReference type="RefSeq" id="WP_221095325.1">
    <property type="nucleotide sequence ID" value="NZ_JABDWX010000013.1"/>
</dbReference>
<dbReference type="Proteomes" id="UP000720124">
    <property type="component" value="Unassembled WGS sequence"/>
</dbReference>
<comment type="caution">
    <text evidence="1">The sequence shown here is derived from an EMBL/GenBank/DDBJ whole genome shotgun (WGS) entry which is preliminary data.</text>
</comment>
<name>A0ABS7LFN4_9HYPH</name>
<sequence>MPYRVKVHFEEQYTELTVSNGHYPYSDIGGKKLEKLDVNPGDMYEISVPLISGAGTIVVSATDGAAKLRFRYAIPNDCDDYGNIEVPKTEAASQSDVDKLTEEIQAIKQQIAAPRE</sequence>
<proteinExistence type="predicted"/>
<protein>
    <submittedName>
        <fullName evidence="1">Uncharacterized protein</fullName>
    </submittedName>
</protein>
<gene>
    <name evidence="1" type="ORF">HJA87_10255</name>
</gene>
<accession>A0ABS7LFN4</accession>
<dbReference type="EMBL" id="JABTXI010000003">
    <property type="protein sequence ID" value="MBY3590264.1"/>
    <property type="molecule type" value="Genomic_DNA"/>
</dbReference>
<organism evidence="1 2">
    <name type="scientific">Rhizobium bangladeshense</name>
    <dbReference type="NCBI Taxonomy" id="1138189"/>
    <lineage>
        <taxon>Bacteria</taxon>
        <taxon>Pseudomonadati</taxon>
        <taxon>Pseudomonadota</taxon>
        <taxon>Alphaproteobacteria</taxon>
        <taxon>Hyphomicrobiales</taxon>
        <taxon>Rhizobiaceae</taxon>
        <taxon>Rhizobium/Agrobacterium group</taxon>
        <taxon>Rhizobium</taxon>
    </lineage>
</organism>